<dbReference type="PANTHER" id="PTHR24243:SF230">
    <property type="entry name" value="G-PROTEIN COUPLED RECEPTORS FAMILY 1 PROFILE DOMAIN-CONTAINING PROTEIN"/>
    <property type="match status" value="1"/>
</dbReference>
<dbReference type="Proteomes" id="UP000682733">
    <property type="component" value="Unassembled WGS sequence"/>
</dbReference>
<keyword evidence="4" id="KW-0297">G-protein coupled receptor</keyword>
<feature type="transmembrane region" description="Helical" evidence="9">
    <location>
        <begin position="93"/>
        <end position="115"/>
    </location>
</feature>
<evidence type="ECO:0000313" key="11">
    <source>
        <dbReference type="EMBL" id="CAF0880178.1"/>
    </source>
</evidence>
<evidence type="ECO:0000313" key="12">
    <source>
        <dbReference type="EMBL" id="CAF1163897.1"/>
    </source>
</evidence>
<dbReference type="InterPro" id="IPR017452">
    <property type="entry name" value="GPCR_Rhodpsn_7TM"/>
</dbReference>
<evidence type="ECO:0000256" key="8">
    <source>
        <dbReference type="SAM" id="MobiDB-lite"/>
    </source>
</evidence>
<evidence type="ECO:0000256" key="3">
    <source>
        <dbReference type="ARBA" id="ARBA00022989"/>
    </source>
</evidence>
<evidence type="ECO:0000313" key="13">
    <source>
        <dbReference type="EMBL" id="CAF3666493.1"/>
    </source>
</evidence>
<gene>
    <name evidence="11" type="ORF">GPM918_LOCUS7568</name>
    <name evidence="12" type="ORF">OVA965_LOCUS22230</name>
    <name evidence="13" type="ORF">SRO942_LOCUS7568</name>
    <name evidence="14" type="ORF">TMI583_LOCUS22945</name>
</gene>
<protein>
    <recommendedName>
        <fullName evidence="10">G-protein coupled receptors family 1 profile domain-containing protein</fullName>
    </recommendedName>
</protein>
<dbReference type="InterPro" id="IPR000276">
    <property type="entry name" value="GPCR_Rhodpsn"/>
</dbReference>
<feature type="compositionally biased region" description="Polar residues" evidence="8">
    <location>
        <begin position="206"/>
        <end position="220"/>
    </location>
</feature>
<evidence type="ECO:0000256" key="9">
    <source>
        <dbReference type="SAM" id="Phobius"/>
    </source>
</evidence>
<comment type="caution">
    <text evidence="11">The sequence shown here is derived from an EMBL/GenBank/DDBJ whole genome shotgun (WGS) entry which is preliminary data.</text>
</comment>
<dbReference type="SUPFAM" id="SSF81321">
    <property type="entry name" value="Family A G protein-coupled receptor-like"/>
    <property type="match status" value="1"/>
</dbReference>
<feature type="compositionally biased region" description="Low complexity" evidence="8">
    <location>
        <begin position="146"/>
        <end position="165"/>
    </location>
</feature>
<feature type="transmembrane region" description="Helical" evidence="9">
    <location>
        <begin position="255"/>
        <end position="273"/>
    </location>
</feature>
<evidence type="ECO:0000256" key="5">
    <source>
        <dbReference type="ARBA" id="ARBA00023136"/>
    </source>
</evidence>
<accession>A0A813Y2C9</accession>
<dbReference type="GO" id="GO:0004930">
    <property type="term" value="F:G protein-coupled receptor activity"/>
    <property type="evidence" value="ECO:0007669"/>
    <property type="project" value="UniProtKB-KW"/>
</dbReference>
<dbReference type="EMBL" id="CAJNOK010012456">
    <property type="protein sequence ID" value="CAF1163897.1"/>
    <property type="molecule type" value="Genomic_DNA"/>
</dbReference>
<dbReference type="Proteomes" id="UP000663829">
    <property type="component" value="Unassembled WGS sequence"/>
</dbReference>
<dbReference type="PROSITE" id="PS50262">
    <property type="entry name" value="G_PROTEIN_RECEP_F1_2"/>
    <property type="match status" value="1"/>
</dbReference>
<keyword evidence="6" id="KW-0675">Receptor</keyword>
<name>A0A813Y2C9_9BILA</name>
<keyword evidence="2 9" id="KW-0812">Transmembrane</keyword>
<keyword evidence="5 9" id="KW-0472">Membrane</keyword>
<organism evidence="11 15">
    <name type="scientific">Didymodactylos carnosus</name>
    <dbReference type="NCBI Taxonomy" id="1234261"/>
    <lineage>
        <taxon>Eukaryota</taxon>
        <taxon>Metazoa</taxon>
        <taxon>Spiralia</taxon>
        <taxon>Gnathifera</taxon>
        <taxon>Rotifera</taxon>
        <taxon>Eurotatoria</taxon>
        <taxon>Bdelloidea</taxon>
        <taxon>Philodinida</taxon>
        <taxon>Philodinidae</taxon>
        <taxon>Didymodactylos</taxon>
    </lineage>
</organism>
<keyword evidence="3 9" id="KW-1133">Transmembrane helix</keyword>
<evidence type="ECO:0000256" key="1">
    <source>
        <dbReference type="ARBA" id="ARBA00004141"/>
    </source>
</evidence>
<feature type="region of interest" description="Disordered" evidence="8">
    <location>
        <begin position="146"/>
        <end position="181"/>
    </location>
</feature>
<feature type="domain" description="G-protein coupled receptors family 1 profile" evidence="10">
    <location>
        <begin position="1"/>
        <end position="323"/>
    </location>
</feature>
<reference evidence="11" key="1">
    <citation type="submission" date="2021-02" db="EMBL/GenBank/DDBJ databases">
        <authorList>
            <person name="Nowell W R."/>
        </authorList>
    </citation>
    <scope>NUCLEOTIDE SEQUENCE</scope>
</reference>
<evidence type="ECO:0000313" key="14">
    <source>
        <dbReference type="EMBL" id="CAF3975543.1"/>
    </source>
</evidence>
<evidence type="ECO:0000256" key="4">
    <source>
        <dbReference type="ARBA" id="ARBA00023040"/>
    </source>
</evidence>
<evidence type="ECO:0000256" key="7">
    <source>
        <dbReference type="ARBA" id="ARBA00023224"/>
    </source>
</evidence>
<feature type="transmembrane region" description="Helical" evidence="9">
    <location>
        <begin position="307"/>
        <end position="326"/>
    </location>
</feature>
<dbReference type="Proteomes" id="UP000677228">
    <property type="component" value="Unassembled WGS sequence"/>
</dbReference>
<dbReference type="EMBL" id="CAJOBC010001245">
    <property type="protein sequence ID" value="CAF3666493.1"/>
    <property type="molecule type" value="Genomic_DNA"/>
</dbReference>
<dbReference type="EMBL" id="CAJNOQ010001245">
    <property type="protein sequence ID" value="CAF0880178.1"/>
    <property type="molecule type" value="Genomic_DNA"/>
</dbReference>
<sequence>MLCKIETYVSFVAAFVHIWTVLAFTAERFFAVTSPLKHMSRCTTSTSHQVIPIILIPAFLFYIYPAFFAAEVDDKGQCREKPEHVRHLNNMNIVDTFMTMFLPFILVSVLNILIIRKLFCSETFRMYVFENGSRYHTRRTSNWTTNRSIKMEQSSVARSSVPSSPQKSANPQTQAIPSTKSYVQQQQQHTAVYRTFTNRSSSRSSLNTVAEKQQAIQTSHPQPPHRTFQSLRSVSGKRRPESVRNILTEVRLTKMLLAISFTCLSLNFPSYYLRLMMFYQNTKDNNNNNQTTMDENKIKMITYRDMILMYLSYLSYSINILIYLSFGGNFPRALKRLCCTAVKHKSKNERENNAALFSTTARAITAYTGDISPRARLLTKFRKEK</sequence>
<keyword evidence="15" id="KW-1185">Reference proteome</keyword>
<feature type="transmembrane region" description="Helical" evidence="9">
    <location>
        <begin position="7"/>
        <end position="30"/>
    </location>
</feature>
<dbReference type="AlphaFoldDB" id="A0A813Y2C9"/>
<evidence type="ECO:0000259" key="10">
    <source>
        <dbReference type="PROSITE" id="PS50262"/>
    </source>
</evidence>
<dbReference type="Pfam" id="PF00001">
    <property type="entry name" value="7tm_1"/>
    <property type="match status" value="1"/>
</dbReference>
<feature type="compositionally biased region" description="Polar residues" evidence="8">
    <location>
        <begin position="166"/>
        <end position="181"/>
    </location>
</feature>
<keyword evidence="7" id="KW-0807">Transducer</keyword>
<feature type="region of interest" description="Disordered" evidence="8">
    <location>
        <begin position="197"/>
        <end position="235"/>
    </location>
</feature>
<dbReference type="PANTHER" id="PTHR24243">
    <property type="entry name" value="G-PROTEIN COUPLED RECEPTOR"/>
    <property type="match status" value="1"/>
</dbReference>
<dbReference type="OrthoDB" id="9990906at2759"/>
<dbReference type="Proteomes" id="UP000681722">
    <property type="component" value="Unassembled WGS sequence"/>
</dbReference>
<dbReference type="GO" id="GO:0005886">
    <property type="term" value="C:plasma membrane"/>
    <property type="evidence" value="ECO:0007669"/>
    <property type="project" value="TreeGrafter"/>
</dbReference>
<dbReference type="Gene3D" id="1.20.1070.10">
    <property type="entry name" value="Rhodopsin 7-helix transmembrane proteins"/>
    <property type="match status" value="1"/>
</dbReference>
<evidence type="ECO:0000256" key="6">
    <source>
        <dbReference type="ARBA" id="ARBA00023170"/>
    </source>
</evidence>
<comment type="subcellular location">
    <subcellularLocation>
        <location evidence="1">Membrane</location>
        <topology evidence="1">Multi-pass membrane protein</topology>
    </subcellularLocation>
</comment>
<evidence type="ECO:0000256" key="2">
    <source>
        <dbReference type="ARBA" id="ARBA00022692"/>
    </source>
</evidence>
<evidence type="ECO:0000313" key="15">
    <source>
        <dbReference type="Proteomes" id="UP000663829"/>
    </source>
</evidence>
<feature type="transmembrane region" description="Helical" evidence="9">
    <location>
        <begin position="50"/>
        <end position="72"/>
    </location>
</feature>
<proteinExistence type="predicted"/>
<dbReference type="EMBL" id="CAJOBA010033980">
    <property type="protein sequence ID" value="CAF3975543.1"/>
    <property type="molecule type" value="Genomic_DNA"/>
</dbReference>